<evidence type="ECO:0000256" key="3">
    <source>
        <dbReference type="ARBA" id="ARBA00022741"/>
    </source>
</evidence>
<keyword evidence="3 7" id="KW-0547">Nucleotide-binding</keyword>
<evidence type="ECO:0000259" key="9">
    <source>
        <dbReference type="Pfam" id="PF07685"/>
    </source>
</evidence>
<dbReference type="InterPro" id="IPR004484">
    <property type="entry name" value="CbiA/CobB_synth"/>
</dbReference>
<comment type="cofactor">
    <cofactor evidence="1 7">
        <name>Mg(2+)</name>
        <dbReference type="ChEBI" id="CHEBI:18420"/>
    </cofactor>
</comment>
<comment type="pathway">
    <text evidence="7">Cofactor biosynthesis; adenosylcobalamin biosynthesis; cob(II)yrinate a,c-diamide from sirohydrochlorin (anaerobic route): step 10/10.</text>
</comment>
<dbReference type="GO" id="GO:0042242">
    <property type="term" value="F:cobyrinic acid a,c-diamide synthase activity"/>
    <property type="evidence" value="ECO:0007669"/>
    <property type="project" value="UniProtKB-UniRule"/>
</dbReference>
<dbReference type="InterPro" id="IPR029062">
    <property type="entry name" value="Class_I_gatase-like"/>
</dbReference>
<dbReference type="InterPro" id="IPR011698">
    <property type="entry name" value="GATase_3"/>
</dbReference>
<protein>
    <recommendedName>
        <fullName evidence="7">Cobyrinate a,c-diamide synthase</fullName>
        <ecNumber evidence="7">6.3.5.11</ecNumber>
    </recommendedName>
    <alternativeName>
        <fullName evidence="7">Cobyrinic acid a,c-diamide synthetase</fullName>
    </alternativeName>
</protein>
<dbReference type="CDD" id="cd03130">
    <property type="entry name" value="GATase1_CobB"/>
    <property type="match status" value="1"/>
</dbReference>
<feature type="site" description="Increases nucleophilicity of active site Cys" evidence="7">
    <location>
        <position position="436"/>
    </location>
</feature>
<evidence type="ECO:0000256" key="5">
    <source>
        <dbReference type="ARBA" id="ARBA00022842"/>
    </source>
</evidence>
<proteinExistence type="inferred from homology"/>
<dbReference type="Gene3D" id="3.40.50.880">
    <property type="match status" value="1"/>
</dbReference>
<dbReference type="InterPro" id="IPR027417">
    <property type="entry name" value="P-loop_NTPase"/>
</dbReference>
<gene>
    <name evidence="7" type="primary">cbiA</name>
    <name evidence="10" type="ORF">CDL18_09250</name>
</gene>
<keyword evidence="4 7" id="KW-0067">ATP-binding</keyword>
<dbReference type="GO" id="GO:0005524">
    <property type="term" value="F:ATP binding"/>
    <property type="evidence" value="ECO:0007669"/>
    <property type="project" value="UniProtKB-UniRule"/>
</dbReference>
<evidence type="ECO:0000313" key="11">
    <source>
        <dbReference type="Proteomes" id="UP000234849"/>
    </source>
</evidence>
<comment type="similarity">
    <text evidence="7">Belongs to the CobB/CbiA family.</text>
</comment>
<dbReference type="EMBL" id="NIHM01000011">
    <property type="protein sequence ID" value="PLT54746.1"/>
    <property type="molecule type" value="Genomic_DNA"/>
</dbReference>
<dbReference type="AlphaFoldDB" id="A0A2N5NHQ5"/>
<dbReference type="UniPathway" id="UPA00148">
    <property type="reaction ID" value="UER00231"/>
</dbReference>
<dbReference type="PANTHER" id="PTHR43873">
    <property type="entry name" value="COBYRINATE A,C-DIAMIDE SYNTHASE"/>
    <property type="match status" value="1"/>
</dbReference>
<evidence type="ECO:0000256" key="6">
    <source>
        <dbReference type="ARBA" id="ARBA00022962"/>
    </source>
</evidence>
<feature type="domain" description="CobQ/CobB/MinD/ParA nucleotide binding" evidence="8">
    <location>
        <begin position="6"/>
        <end position="195"/>
    </location>
</feature>
<dbReference type="GO" id="GO:0009236">
    <property type="term" value="P:cobalamin biosynthetic process"/>
    <property type="evidence" value="ECO:0007669"/>
    <property type="project" value="UniProtKB-UniRule"/>
</dbReference>
<comment type="miscellaneous">
    <text evidence="7">The a and c carboxylates of cobyrinate are activated for nucleophilic attack via formation of a phosphorylated intermediate by ATP. CbiA catalyzes first the amidation of the c-carboxylate, and then that of the a-carboxylate.</text>
</comment>
<accession>A0A2N5NHQ5</accession>
<evidence type="ECO:0000256" key="4">
    <source>
        <dbReference type="ARBA" id="ARBA00022840"/>
    </source>
</evidence>
<dbReference type="PANTHER" id="PTHR43873:SF1">
    <property type="entry name" value="COBYRINATE A,C-DIAMIDE SYNTHASE"/>
    <property type="match status" value="1"/>
</dbReference>
<comment type="caution">
    <text evidence="10">The sequence shown here is derived from an EMBL/GenBank/DDBJ whole genome shotgun (WGS) entry which is preliminary data.</text>
</comment>
<keyword evidence="7" id="KW-0169">Cobalamin biosynthesis</keyword>
<reference evidence="10 11" key="1">
    <citation type="journal article" date="2017" name="Genome Med.">
        <title>A novel Ruminococcus gnavus clade enriched in inflammatory bowel disease patients.</title>
        <authorList>
            <person name="Hall A.B."/>
            <person name="Yassour M."/>
            <person name="Sauk J."/>
            <person name="Garner A."/>
            <person name="Jiang X."/>
            <person name="Arthur T."/>
            <person name="Lagoudas G.K."/>
            <person name="Vatanen T."/>
            <person name="Fornelos N."/>
            <person name="Wilson R."/>
            <person name="Bertha M."/>
            <person name="Cohen M."/>
            <person name="Garber J."/>
            <person name="Khalili H."/>
            <person name="Gevers D."/>
            <person name="Ananthakrishnan A.N."/>
            <person name="Kugathasan S."/>
            <person name="Lander E.S."/>
            <person name="Blainey P."/>
            <person name="Vlamakis H."/>
            <person name="Xavier R.J."/>
            <person name="Huttenhower C."/>
        </authorList>
    </citation>
    <scope>NUCLEOTIDE SEQUENCE [LARGE SCALE GENOMIC DNA]</scope>
    <source>
        <strain evidence="10 11">RJX1118</strain>
    </source>
</reference>
<feature type="domain" description="CobB/CobQ-like glutamine amidotransferase" evidence="9">
    <location>
        <begin position="254"/>
        <end position="442"/>
    </location>
</feature>
<comment type="function">
    <text evidence="7">Catalyzes the ATP-dependent amidation of the two carboxylate groups at positions a and c of cobyrinate, using either L-glutamine or ammonia as the nitrogen source.</text>
</comment>
<dbReference type="NCBIfam" id="NF002204">
    <property type="entry name" value="PRK01077.1"/>
    <property type="match status" value="1"/>
</dbReference>
<dbReference type="SUPFAM" id="SSF52540">
    <property type="entry name" value="P-loop containing nucleoside triphosphate hydrolases"/>
    <property type="match status" value="1"/>
</dbReference>
<dbReference type="HAMAP" id="MF_00027">
    <property type="entry name" value="CobB_CbiA"/>
    <property type="match status" value="1"/>
</dbReference>
<sequence>MNIPRILIAAPSSGSGKTVISCGLMAAFCRQQKNVVSCKCGPDYIDPMFHREVLGIDSQNLDLFFCEKEQLTGIFAEHAKNADLAVVEGVMGYYDGMGLDTAKASSYDVAAALQIPVVLVVSARGSALSLAALVKGFLEFKKESRIRGILLNRVSAMLYPRLKEMLENELKKAGHPIKVLGYIPEHEAFHLESRHLGLVTPEEIKHLKAQLEQAGEILSETVDLEGLYELAKEATSLEISVPEDEEKENPKVSIAVARDEAFGFYYKDNLKLLERYGCNLVYFSPIRDTHLPEGVSGLLLGGGYPELYARELSQNKTMLSEIRESIQNGMPCHAECGGFLYLHEKLADPKGKLWKMAGVIRGEAVPKKKLVRFGYINLAGVVDGTFLKRGERIRGHEFHYWDSTNNGTDAKALKPDGKRSWECVHMQQNLFAGFPHLSYSSNPVFAERFMREAIRWEQSQKEGSERK</sequence>
<dbReference type="Pfam" id="PF07685">
    <property type="entry name" value="GATase_3"/>
    <property type="match status" value="1"/>
</dbReference>
<keyword evidence="2 7" id="KW-0436">Ligase</keyword>
<evidence type="ECO:0000256" key="7">
    <source>
        <dbReference type="HAMAP-Rule" id="MF_00027"/>
    </source>
</evidence>
<dbReference type="PROSITE" id="PS51274">
    <property type="entry name" value="GATASE_COBBQ"/>
    <property type="match status" value="1"/>
</dbReference>
<keyword evidence="6 7" id="KW-0315">Glutamine amidotransferase</keyword>
<name>A0A2N5NHQ5_MEDGN</name>
<comment type="catalytic activity">
    <reaction evidence="7">
        <text>cob(II)yrinate + 2 L-glutamine + 2 ATP + 2 H2O = cob(II)yrinate a,c diamide + 2 L-glutamate + 2 ADP + 2 phosphate + 2 H(+)</text>
        <dbReference type="Rhea" id="RHEA:26289"/>
        <dbReference type="ChEBI" id="CHEBI:15377"/>
        <dbReference type="ChEBI" id="CHEBI:15378"/>
        <dbReference type="ChEBI" id="CHEBI:29985"/>
        <dbReference type="ChEBI" id="CHEBI:30616"/>
        <dbReference type="ChEBI" id="CHEBI:43474"/>
        <dbReference type="ChEBI" id="CHEBI:58359"/>
        <dbReference type="ChEBI" id="CHEBI:58537"/>
        <dbReference type="ChEBI" id="CHEBI:58894"/>
        <dbReference type="ChEBI" id="CHEBI:456216"/>
        <dbReference type="EC" id="6.3.5.11"/>
    </reaction>
</comment>
<evidence type="ECO:0000259" key="8">
    <source>
        <dbReference type="Pfam" id="PF01656"/>
    </source>
</evidence>
<dbReference type="InterPro" id="IPR002586">
    <property type="entry name" value="CobQ/CobB/MinD/ParA_Nub-bd_dom"/>
</dbReference>
<dbReference type="RefSeq" id="WP_101879754.1">
    <property type="nucleotide sequence ID" value="NZ_NIHM01000011.1"/>
</dbReference>
<dbReference type="Gene3D" id="3.40.50.300">
    <property type="entry name" value="P-loop containing nucleotide triphosphate hydrolases"/>
    <property type="match status" value="1"/>
</dbReference>
<evidence type="ECO:0000313" key="10">
    <source>
        <dbReference type="EMBL" id="PLT54746.1"/>
    </source>
</evidence>
<dbReference type="Proteomes" id="UP000234849">
    <property type="component" value="Unassembled WGS sequence"/>
</dbReference>
<keyword evidence="5 7" id="KW-0460">Magnesium</keyword>
<feature type="active site" description="Nucleophile" evidence="7">
    <location>
        <position position="336"/>
    </location>
</feature>
<organism evidence="10 11">
    <name type="scientific">Mediterraneibacter gnavus</name>
    <name type="common">Ruminococcus gnavus</name>
    <dbReference type="NCBI Taxonomy" id="33038"/>
    <lineage>
        <taxon>Bacteria</taxon>
        <taxon>Bacillati</taxon>
        <taxon>Bacillota</taxon>
        <taxon>Clostridia</taxon>
        <taxon>Lachnospirales</taxon>
        <taxon>Lachnospiraceae</taxon>
        <taxon>Mediterraneibacter</taxon>
    </lineage>
</organism>
<comment type="domain">
    <text evidence="7">Comprises of two domains. The C-terminal domain contains the binding site for glutamine and catalyzes the hydrolysis of this substrate to glutamate and ammonia. The N-terminal domain is anticipated to bind ATP and cobyrinate and catalyzes the ultimate synthesis of the diamide product. The ammonia produced via the glutaminase domain is probably translocated to the adjacent domain via a molecular tunnel, where it reacts with an activated intermediate.</text>
</comment>
<dbReference type="Pfam" id="PF01656">
    <property type="entry name" value="CbiA"/>
    <property type="match status" value="1"/>
</dbReference>
<dbReference type="NCBIfam" id="TIGR00379">
    <property type="entry name" value="cobB"/>
    <property type="match status" value="1"/>
</dbReference>
<evidence type="ECO:0000256" key="1">
    <source>
        <dbReference type="ARBA" id="ARBA00001946"/>
    </source>
</evidence>
<dbReference type="SUPFAM" id="SSF52317">
    <property type="entry name" value="Class I glutamine amidotransferase-like"/>
    <property type="match status" value="1"/>
</dbReference>
<dbReference type="EC" id="6.3.5.11" evidence="7"/>
<evidence type="ECO:0000256" key="2">
    <source>
        <dbReference type="ARBA" id="ARBA00022598"/>
    </source>
</evidence>